<dbReference type="AlphaFoldDB" id="A0A934KC32"/>
<gene>
    <name evidence="8" type="ORF">JF888_14910</name>
</gene>
<evidence type="ECO:0000256" key="2">
    <source>
        <dbReference type="ARBA" id="ARBA00023015"/>
    </source>
</evidence>
<dbReference type="PANTHER" id="PTHR43133:SF8">
    <property type="entry name" value="RNA POLYMERASE SIGMA FACTOR HI_1459-RELATED"/>
    <property type="match status" value="1"/>
</dbReference>
<dbReference type="InterPro" id="IPR014284">
    <property type="entry name" value="RNA_pol_sigma-70_dom"/>
</dbReference>
<evidence type="ECO:0000313" key="8">
    <source>
        <dbReference type="EMBL" id="MBJ7604452.1"/>
    </source>
</evidence>
<dbReference type="Pfam" id="PF04542">
    <property type="entry name" value="Sigma70_r2"/>
    <property type="match status" value="1"/>
</dbReference>
<comment type="similarity">
    <text evidence="1">Belongs to the sigma-70 factor family. ECF subfamily.</text>
</comment>
<dbReference type="Gene3D" id="1.10.10.10">
    <property type="entry name" value="Winged helix-like DNA-binding domain superfamily/Winged helix DNA-binding domain"/>
    <property type="match status" value="1"/>
</dbReference>
<evidence type="ECO:0000313" key="9">
    <source>
        <dbReference type="Proteomes" id="UP000620075"/>
    </source>
</evidence>
<evidence type="ECO:0000256" key="1">
    <source>
        <dbReference type="ARBA" id="ARBA00010641"/>
    </source>
</evidence>
<dbReference type="InterPro" id="IPR039425">
    <property type="entry name" value="RNA_pol_sigma-70-like"/>
</dbReference>
<dbReference type="NCBIfam" id="TIGR02937">
    <property type="entry name" value="sigma70-ECF"/>
    <property type="match status" value="1"/>
</dbReference>
<name>A0A934KC32_9BACT</name>
<dbReference type="InterPro" id="IPR013325">
    <property type="entry name" value="RNA_pol_sigma_r2"/>
</dbReference>
<dbReference type="GO" id="GO:0003677">
    <property type="term" value="F:DNA binding"/>
    <property type="evidence" value="ECO:0007669"/>
    <property type="project" value="UniProtKB-KW"/>
</dbReference>
<keyword evidence="3" id="KW-0731">Sigma factor</keyword>
<dbReference type="GO" id="GO:0016987">
    <property type="term" value="F:sigma factor activity"/>
    <property type="evidence" value="ECO:0007669"/>
    <property type="project" value="UniProtKB-KW"/>
</dbReference>
<dbReference type="RefSeq" id="WP_338182127.1">
    <property type="nucleotide sequence ID" value="NZ_JAEKNQ010000058.1"/>
</dbReference>
<keyword evidence="4" id="KW-0238">DNA-binding</keyword>
<comment type="caution">
    <text evidence="8">The sequence shown here is derived from an EMBL/GenBank/DDBJ whole genome shotgun (WGS) entry which is preliminary data.</text>
</comment>
<proteinExistence type="inferred from homology"/>
<dbReference type="GO" id="GO:0006352">
    <property type="term" value="P:DNA-templated transcription initiation"/>
    <property type="evidence" value="ECO:0007669"/>
    <property type="project" value="InterPro"/>
</dbReference>
<dbReference type="PANTHER" id="PTHR43133">
    <property type="entry name" value="RNA POLYMERASE ECF-TYPE SIGMA FACTO"/>
    <property type="match status" value="1"/>
</dbReference>
<organism evidence="8 9">
    <name type="scientific">Candidatus Dormiibacter inghamiae</name>
    <dbReference type="NCBI Taxonomy" id="3127013"/>
    <lineage>
        <taxon>Bacteria</taxon>
        <taxon>Bacillati</taxon>
        <taxon>Candidatus Dormiibacterota</taxon>
        <taxon>Candidatus Dormibacteria</taxon>
        <taxon>Candidatus Dormibacterales</taxon>
        <taxon>Candidatus Dormibacteraceae</taxon>
        <taxon>Candidatus Dormiibacter</taxon>
    </lineage>
</organism>
<dbReference type="InterPro" id="IPR007627">
    <property type="entry name" value="RNA_pol_sigma70_r2"/>
</dbReference>
<keyword evidence="5" id="KW-0804">Transcription</keyword>
<reference evidence="8 9" key="1">
    <citation type="submission" date="2020-10" db="EMBL/GenBank/DDBJ databases">
        <title>Ca. Dormibacterota MAGs.</title>
        <authorList>
            <person name="Montgomery K."/>
        </authorList>
    </citation>
    <scope>NUCLEOTIDE SEQUENCE [LARGE SCALE GENOMIC DNA]</scope>
    <source>
        <strain evidence="8">SC8811_S16_3</strain>
    </source>
</reference>
<evidence type="ECO:0000256" key="3">
    <source>
        <dbReference type="ARBA" id="ARBA00023082"/>
    </source>
</evidence>
<dbReference type="Gene3D" id="1.10.1740.10">
    <property type="match status" value="1"/>
</dbReference>
<dbReference type="InterPro" id="IPR013324">
    <property type="entry name" value="RNA_pol_sigma_r3/r4-like"/>
</dbReference>
<dbReference type="CDD" id="cd06171">
    <property type="entry name" value="Sigma70_r4"/>
    <property type="match status" value="1"/>
</dbReference>
<keyword evidence="2" id="KW-0805">Transcription regulation</keyword>
<dbReference type="InterPro" id="IPR036388">
    <property type="entry name" value="WH-like_DNA-bd_sf"/>
</dbReference>
<accession>A0A934KC32</accession>
<dbReference type="Pfam" id="PF08281">
    <property type="entry name" value="Sigma70_r4_2"/>
    <property type="match status" value="1"/>
</dbReference>
<evidence type="ECO:0000259" key="6">
    <source>
        <dbReference type="Pfam" id="PF04542"/>
    </source>
</evidence>
<dbReference type="EMBL" id="JAEKNQ010000058">
    <property type="protein sequence ID" value="MBJ7604452.1"/>
    <property type="molecule type" value="Genomic_DNA"/>
</dbReference>
<dbReference type="SUPFAM" id="SSF88659">
    <property type="entry name" value="Sigma3 and sigma4 domains of RNA polymerase sigma factors"/>
    <property type="match status" value="1"/>
</dbReference>
<feature type="domain" description="RNA polymerase sigma factor 70 region 4 type 2" evidence="7">
    <location>
        <begin position="115"/>
        <end position="167"/>
    </location>
</feature>
<evidence type="ECO:0000259" key="7">
    <source>
        <dbReference type="Pfam" id="PF08281"/>
    </source>
</evidence>
<evidence type="ECO:0000256" key="4">
    <source>
        <dbReference type="ARBA" id="ARBA00023125"/>
    </source>
</evidence>
<dbReference type="Proteomes" id="UP000620075">
    <property type="component" value="Unassembled WGS sequence"/>
</dbReference>
<sequence length="175" mass="20025">MDPDSTLVALARSGNANAFEQLVRRHQVRVFRIALGMLGDPRDAEDAVQETFLQAWRGLPRFRSQSTFSTWIYRIVTNRCLNLRRSRKPSQTVLWDQESGAPGPGELNEARDRLRVLRRAILGLTPEQRATFVLRHLEGRGYEEIVEILGISLPAVKSRLHRARLELAIALSEWK</sequence>
<protein>
    <submittedName>
        <fullName evidence="8">RNA polymerase sigma factor</fullName>
    </submittedName>
</protein>
<feature type="domain" description="RNA polymerase sigma-70 region 2" evidence="6">
    <location>
        <begin position="22"/>
        <end position="88"/>
    </location>
</feature>
<evidence type="ECO:0000256" key="5">
    <source>
        <dbReference type="ARBA" id="ARBA00023163"/>
    </source>
</evidence>
<dbReference type="InterPro" id="IPR013249">
    <property type="entry name" value="RNA_pol_sigma70_r4_t2"/>
</dbReference>
<dbReference type="SUPFAM" id="SSF88946">
    <property type="entry name" value="Sigma2 domain of RNA polymerase sigma factors"/>
    <property type="match status" value="1"/>
</dbReference>